<dbReference type="PANTHER" id="PTHR30589:SF0">
    <property type="entry name" value="PHOSPHATIDYLGLYCEROL--PROLIPOPROTEIN DIACYLGLYCERYL TRANSFERASE"/>
    <property type="match status" value="1"/>
</dbReference>
<evidence type="ECO:0000256" key="6">
    <source>
        <dbReference type="ARBA" id="ARBA00023136"/>
    </source>
</evidence>
<dbReference type="Proteomes" id="UP001331561">
    <property type="component" value="Unassembled WGS sequence"/>
</dbReference>
<feature type="transmembrane region" description="Helical" evidence="7">
    <location>
        <begin position="120"/>
        <end position="139"/>
    </location>
</feature>
<comment type="caution">
    <text evidence="8">The sequence shown here is derived from an EMBL/GenBank/DDBJ whole genome shotgun (WGS) entry which is preliminary data.</text>
</comment>
<feature type="transmembrane region" description="Helical" evidence="7">
    <location>
        <begin position="198"/>
        <end position="215"/>
    </location>
</feature>
<dbReference type="InterPro" id="IPR001640">
    <property type="entry name" value="Lgt"/>
</dbReference>
<feature type="transmembrane region" description="Helical" evidence="7">
    <location>
        <begin position="20"/>
        <end position="37"/>
    </location>
</feature>
<dbReference type="PROSITE" id="PS01311">
    <property type="entry name" value="LGT"/>
    <property type="match status" value="1"/>
</dbReference>
<feature type="transmembrane region" description="Helical" evidence="7">
    <location>
        <begin position="222"/>
        <end position="240"/>
    </location>
</feature>
<sequence length="284" mass="31812">MLVHPQFDPIAVSLGPLHVRWYGLMYLIAFLLFVWLGKYRARKNLLTGWIPNDVDDLLFYGALGVVLGGRLGYVVFYKLSYYLAHPIEIAYIWEGGMSFHGGFIGVLVALWLFGRKTKRGFWQIADFVAPLVPTGLAAGRMGNFINGELWGRVTAPDAPWAMIFPQARAEDVAQAAGNPALTQLLNLYGGLPRHPSQLYQFALEGLALFLILWLYTRKPRPLMAPSALFLMGYGTFRFIAEYAREPDSFLGLLTFNLSMGQLLSLPMIVIGLALWIRAHKRASS</sequence>
<comment type="pathway">
    <text evidence="7">Protein modification; lipoprotein biosynthesis (diacylglyceryl transfer).</text>
</comment>
<dbReference type="EC" id="2.5.1.145" evidence="7"/>
<organism evidence="8 9">
    <name type="scientific">Uliginosibacterium silvisoli</name>
    <dbReference type="NCBI Taxonomy" id="3114758"/>
    <lineage>
        <taxon>Bacteria</taxon>
        <taxon>Pseudomonadati</taxon>
        <taxon>Pseudomonadota</taxon>
        <taxon>Betaproteobacteria</taxon>
        <taxon>Rhodocyclales</taxon>
        <taxon>Zoogloeaceae</taxon>
        <taxon>Uliginosibacterium</taxon>
    </lineage>
</organism>
<feature type="transmembrane region" description="Helical" evidence="7">
    <location>
        <begin position="89"/>
        <end position="113"/>
    </location>
</feature>
<feature type="transmembrane region" description="Helical" evidence="7">
    <location>
        <begin position="57"/>
        <end position="77"/>
    </location>
</feature>
<evidence type="ECO:0000256" key="1">
    <source>
        <dbReference type="ARBA" id="ARBA00007150"/>
    </source>
</evidence>
<feature type="binding site" evidence="7">
    <location>
        <position position="140"/>
    </location>
    <ligand>
        <name>a 1,2-diacyl-sn-glycero-3-phospho-(1'-sn-glycerol)</name>
        <dbReference type="ChEBI" id="CHEBI:64716"/>
    </ligand>
</feature>
<evidence type="ECO:0000256" key="5">
    <source>
        <dbReference type="ARBA" id="ARBA00022989"/>
    </source>
</evidence>
<keyword evidence="3 7" id="KW-0808">Transferase</keyword>
<protein>
    <recommendedName>
        <fullName evidence="7">Phosphatidylglycerol--prolipoprotein diacylglyceryl transferase</fullName>
        <ecNumber evidence="7">2.5.1.145</ecNumber>
    </recommendedName>
</protein>
<name>A0ABU6K168_9RHOO</name>
<dbReference type="Pfam" id="PF01790">
    <property type="entry name" value="LGT"/>
    <property type="match status" value="1"/>
</dbReference>
<keyword evidence="5 7" id="KW-1133">Transmembrane helix</keyword>
<keyword evidence="2 7" id="KW-1003">Cell membrane</keyword>
<gene>
    <name evidence="7 8" type="primary">lgt</name>
    <name evidence="8" type="ORF">VVD49_06665</name>
</gene>
<feature type="transmembrane region" description="Helical" evidence="7">
    <location>
        <begin position="252"/>
        <end position="276"/>
    </location>
</feature>
<evidence type="ECO:0000256" key="3">
    <source>
        <dbReference type="ARBA" id="ARBA00022679"/>
    </source>
</evidence>
<dbReference type="EMBL" id="JAYXHS010000001">
    <property type="protein sequence ID" value="MEC5385399.1"/>
    <property type="molecule type" value="Genomic_DNA"/>
</dbReference>
<dbReference type="RefSeq" id="WP_327598355.1">
    <property type="nucleotide sequence ID" value="NZ_JAYXHS010000001.1"/>
</dbReference>
<keyword evidence="6 7" id="KW-0472">Membrane</keyword>
<dbReference type="PANTHER" id="PTHR30589">
    <property type="entry name" value="PROLIPOPROTEIN DIACYLGLYCERYL TRANSFERASE"/>
    <property type="match status" value="1"/>
</dbReference>
<comment type="subcellular location">
    <subcellularLocation>
        <location evidence="7">Cell membrane</location>
        <topology evidence="7">Multi-pass membrane protein</topology>
    </subcellularLocation>
</comment>
<comment type="catalytic activity">
    <reaction evidence="7">
        <text>L-cysteinyl-[prolipoprotein] + a 1,2-diacyl-sn-glycero-3-phospho-(1'-sn-glycerol) = an S-1,2-diacyl-sn-glyceryl-L-cysteinyl-[prolipoprotein] + sn-glycerol 1-phosphate + H(+)</text>
        <dbReference type="Rhea" id="RHEA:56712"/>
        <dbReference type="Rhea" id="RHEA-COMP:14679"/>
        <dbReference type="Rhea" id="RHEA-COMP:14680"/>
        <dbReference type="ChEBI" id="CHEBI:15378"/>
        <dbReference type="ChEBI" id="CHEBI:29950"/>
        <dbReference type="ChEBI" id="CHEBI:57685"/>
        <dbReference type="ChEBI" id="CHEBI:64716"/>
        <dbReference type="ChEBI" id="CHEBI:140658"/>
        <dbReference type="EC" id="2.5.1.145"/>
    </reaction>
</comment>
<evidence type="ECO:0000256" key="7">
    <source>
        <dbReference type="HAMAP-Rule" id="MF_01147"/>
    </source>
</evidence>
<evidence type="ECO:0000256" key="4">
    <source>
        <dbReference type="ARBA" id="ARBA00022692"/>
    </source>
</evidence>
<comment type="similarity">
    <text evidence="1 7">Belongs to the Lgt family.</text>
</comment>
<keyword evidence="4 7" id="KW-0812">Transmembrane</keyword>
<accession>A0ABU6K168</accession>
<proteinExistence type="inferred from homology"/>
<reference evidence="8 9" key="1">
    <citation type="submission" date="2024-01" db="EMBL/GenBank/DDBJ databases">
        <title>Uliginosibacterium soil sp. nov.</title>
        <authorList>
            <person name="Lv Y."/>
        </authorList>
    </citation>
    <scope>NUCLEOTIDE SEQUENCE [LARGE SCALE GENOMIC DNA]</scope>
    <source>
        <strain evidence="8 9">H3</strain>
    </source>
</reference>
<evidence type="ECO:0000313" key="9">
    <source>
        <dbReference type="Proteomes" id="UP001331561"/>
    </source>
</evidence>
<keyword evidence="9" id="KW-1185">Reference proteome</keyword>
<dbReference type="HAMAP" id="MF_01147">
    <property type="entry name" value="Lgt"/>
    <property type="match status" value="1"/>
</dbReference>
<dbReference type="NCBIfam" id="TIGR00544">
    <property type="entry name" value="lgt"/>
    <property type="match status" value="1"/>
</dbReference>
<evidence type="ECO:0000256" key="2">
    <source>
        <dbReference type="ARBA" id="ARBA00022475"/>
    </source>
</evidence>
<dbReference type="GO" id="GO:0008961">
    <property type="term" value="F:phosphatidylglycerol-prolipoprotein diacylglyceryl transferase activity"/>
    <property type="evidence" value="ECO:0007669"/>
    <property type="project" value="UniProtKB-EC"/>
</dbReference>
<evidence type="ECO:0000313" key="8">
    <source>
        <dbReference type="EMBL" id="MEC5385399.1"/>
    </source>
</evidence>
<comment type="function">
    <text evidence="7">Catalyzes the transfer of the diacylglyceryl group from phosphatidylglycerol to the sulfhydryl group of the N-terminal cysteine of a prolipoprotein, the first step in the formation of mature lipoproteins.</text>
</comment>